<evidence type="ECO:0000256" key="2">
    <source>
        <dbReference type="ARBA" id="ARBA00022908"/>
    </source>
</evidence>
<evidence type="ECO:0000256" key="3">
    <source>
        <dbReference type="ARBA" id="ARBA00023125"/>
    </source>
</evidence>
<keyword evidence="2" id="KW-0229">DNA integration</keyword>
<dbReference type="InterPro" id="IPR002104">
    <property type="entry name" value="Integrase_catalytic"/>
</dbReference>
<dbReference type="SUPFAM" id="SSF56349">
    <property type="entry name" value="DNA breaking-rejoining enzymes"/>
    <property type="match status" value="1"/>
</dbReference>
<keyword evidence="8" id="KW-1185">Reference proteome</keyword>
<dbReference type="InterPro" id="IPR010998">
    <property type="entry name" value="Integrase_recombinase_N"/>
</dbReference>
<gene>
    <name evidence="7" type="ORF">KFZ77_06875</name>
</gene>
<evidence type="ECO:0000256" key="5">
    <source>
        <dbReference type="PROSITE-ProRule" id="PRU01248"/>
    </source>
</evidence>
<evidence type="ECO:0000256" key="4">
    <source>
        <dbReference type="ARBA" id="ARBA00023172"/>
    </source>
</evidence>
<dbReference type="Gene3D" id="1.10.150.130">
    <property type="match status" value="1"/>
</dbReference>
<dbReference type="InterPro" id="IPR044068">
    <property type="entry name" value="CB"/>
</dbReference>
<dbReference type="PANTHER" id="PTHR30349">
    <property type="entry name" value="PHAGE INTEGRASE-RELATED"/>
    <property type="match status" value="1"/>
</dbReference>
<dbReference type="RefSeq" id="WP_264385820.1">
    <property type="nucleotide sequence ID" value="NZ_CP074352.1"/>
</dbReference>
<dbReference type="PANTHER" id="PTHR30349:SF41">
    <property type="entry name" value="INTEGRASE_RECOMBINASE PROTEIN MJ0367-RELATED"/>
    <property type="match status" value="1"/>
</dbReference>
<reference evidence="7 8" key="1">
    <citation type="submission" date="2021-05" db="EMBL/GenBank/DDBJ databases">
        <title>Isolation, identification, and the growth promoting effects of Pantoea dispersa strain YSD J2 from the aboveground leaves of Cyperus esculentus L.Var. Sativus.</title>
        <authorList>
            <person name="Wang S."/>
            <person name="Tang X.M."/>
            <person name="Huang Y.N."/>
        </authorList>
    </citation>
    <scope>NUCLEOTIDE SEQUENCE [LARGE SCALE GENOMIC DNA]</scope>
    <source>
        <strain evidence="8">YSD YN2</strain>
    </source>
</reference>
<dbReference type="EMBL" id="CP074352">
    <property type="protein sequence ID" value="UYU33230.1"/>
    <property type="molecule type" value="Genomic_DNA"/>
</dbReference>
<dbReference type="InterPro" id="IPR013762">
    <property type="entry name" value="Integrase-like_cat_sf"/>
</dbReference>
<evidence type="ECO:0000259" key="6">
    <source>
        <dbReference type="PROSITE" id="PS51900"/>
    </source>
</evidence>
<proteinExistence type="inferred from homology"/>
<comment type="similarity">
    <text evidence="1">Belongs to the 'phage' integrase family.</text>
</comment>
<dbReference type="Pfam" id="PF00589">
    <property type="entry name" value="Phage_integrase"/>
    <property type="match status" value="1"/>
</dbReference>
<protein>
    <submittedName>
        <fullName evidence="7">Integrase</fullName>
    </submittedName>
</protein>
<keyword evidence="4" id="KW-0233">DNA recombination</keyword>
<dbReference type="InterPro" id="IPR011010">
    <property type="entry name" value="DNA_brk_join_enz"/>
</dbReference>
<dbReference type="Proteomes" id="UP001156318">
    <property type="component" value="Chromosome"/>
</dbReference>
<sequence>MGRRRLNPEDLKLPPRVYPNKYSYVWKPTSKESVTLTRIEDGLAKLWQKYEEEANQRSTAMTFERLWKKFLQSAYYTDLKPRTQKDYLQHEKKLLAVFGKVLADNIRPEHVRAFMDKRGLQSKTQANHEMSSMSRVYRWGYERGYVKRNPCSGVSKFKAAVRDRYVTDKEYEAIYAEADDVVRVAMEIAYLCAARLSDVLGMKWIQATSDGLFVQQGKTGTKQIKLWTPRLKQAFELARTFSNPNNLNSHVVLGLHGAGFTKRGFSNRWDKARTAASLKLGYSLDCTFHDLKAKGISDYEGSSRDKQLFSGHKTETQVLIYDRKIKKSPTLDKPPIATNIPGAYSK</sequence>
<dbReference type="Gene3D" id="1.10.443.10">
    <property type="entry name" value="Intergrase catalytic core"/>
    <property type="match status" value="1"/>
</dbReference>
<dbReference type="InterPro" id="IPR050090">
    <property type="entry name" value="Tyrosine_recombinase_XerCD"/>
</dbReference>
<keyword evidence="3 5" id="KW-0238">DNA-binding</keyword>
<evidence type="ECO:0000313" key="7">
    <source>
        <dbReference type="EMBL" id="UYU33230.1"/>
    </source>
</evidence>
<feature type="domain" description="Core-binding (CB)" evidence="6">
    <location>
        <begin position="58"/>
        <end position="141"/>
    </location>
</feature>
<evidence type="ECO:0000256" key="1">
    <source>
        <dbReference type="ARBA" id="ARBA00008857"/>
    </source>
</evidence>
<evidence type="ECO:0000313" key="8">
    <source>
        <dbReference type="Proteomes" id="UP001156318"/>
    </source>
</evidence>
<accession>A0ABY6JHJ2</accession>
<dbReference type="PROSITE" id="PS51900">
    <property type="entry name" value="CB"/>
    <property type="match status" value="1"/>
</dbReference>
<name>A0ABY6JHJ2_9ENTR</name>
<organism evidence="7 8">
    <name type="scientific">Siccibacter colletis</name>
    <dbReference type="NCBI Taxonomy" id="1505757"/>
    <lineage>
        <taxon>Bacteria</taxon>
        <taxon>Pseudomonadati</taxon>
        <taxon>Pseudomonadota</taxon>
        <taxon>Gammaproteobacteria</taxon>
        <taxon>Enterobacterales</taxon>
        <taxon>Enterobacteriaceae</taxon>
        <taxon>Siccibacter</taxon>
    </lineage>
</organism>